<dbReference type="VEuPathDB" id="FungiDB:AO090038000321"/>
<feature type="transmembrane region" description="Helical" evidence="9">
    <location>
        <begin position="383"/>
        <end position="402"/>
    </location>
</feature>
<dbReference type="AlphaFoldDB" id="A0A1S9DTA9"/>
<dbReference type="GO" id="GO:0000329">
    <property type="term" value="C:fungal-type vacuole membrane"/>
    <property type="evidence" value="ECO:0007669"/>
    <property type="project" value="TreeGrafter"/>
</dbReference>
<dbReference type="GO" id="GO:0015851">
    <property type="term" value="P:nucleobase transport"/>
    <property type="evidence" value="ECO:0007669"/>
    <property type="project" value="UniProtKB-ARBA"/>
</dbReference>
<dbReference type="GO" id="GO:0022857">
    <property type="term" value="F:transmembrane transporter activity"/>
    <property type="evidence" value="ECO:0007669"/>
    <property type="project" value="InterPro"/>
</dbReference>
<reference evidence="10 11" key="1">
    <citation type="submission" date="2016-10" db="EMBL/GenBank/DDBJ databases">
        <title>Genome sequencing of Aspergillus oryzae BCC7051.</title>
        <authorList>
            <person name="Thammarongtham C."/>
            <person name="Vorapreeda T."/>
            <person name="Nookaew I."/>
            <person name="Srisuk T."/>
            <person name="Land M."/>
            <person name="Jeennor S."/>
            <person name="Laoteng K."/>
        </authorList>
    </citation>
    <scope>NUCLEOTIDE SEQUENCE [LARGE SCALE GENOMIC DNA]</scope>
    <source>
        <strain evidence="10 11">BCC7051</strain>
    </source>
</reference>
<evidence type="ECO:0000256" key="4">
    <source>
        <dbReference type="ARBA" id="ARBA00022553"/>
    </source>
</evidence>
<feature type="transmembrane region" description="Helical" evidence="9">
    <location>
        <begin position="489"/>
        <end position="508"/>
    </location>
</feature>
<dbReference type="EMBL" id="MKZY01000002">
    <property type="protein sequence ID" value="OOO12315.1"/>
    <property type="molecule type" value="Genomic_DNA"/>
</dbReference>
<evidence type="ECO:0000313" key="10">
    <source>
        <dbReference type="EMBL" id="OOO12315.1"/>
    </source>
</evidence>
<keyword evidence="4" id="KW-0597">Phosphoprotein</keyword>
<comment type="similarity">
    <text evidence="2 8">Belongs to the purine-cytosine permease (2.A.39) family.</text>
</comment>
<dbReference type="OrthoDB" id="5428495at2759"/>
<sequence length="515" mass="56262">MANTEQIYDAKVQVKETGPHVHTLELLSTDAELKSSKFQRGIAVFGRVFSQVSGVEARGIQRVADDERQPPAPNTYTRIFLLWLSSALTGNNIIVGLYGPSLYGLDWTQATICATLGVILGSMCVGYMSTWGPKSGNRTLVVTRYFLGYYLSKVCCLLNILTMLGYGMVNCILGGQVIYTVSGGRTAVPVGIIVVSILTWFIATLGVHLFQFYTRYAWIIQILTLAIMIGSAGPSFITSPFSTPDIPRATASDWLSFFSLCFASAITWAPASADYFVYFPTATSSWRMFLAGSTGMSLAMALTTLLGIGLATGIDSNPAWIEASLTSPGSLLAASFSNLHGFGRFCAVILLLGTVSNNIPCTYSAGLNLQMLGRYGPRIPRPLLTTLEVVIYTVCAIVAREYLREIMENFLPLMSYWIVAWLAVCLEETWVFRRGRDYDWTVWNNPHRLPMGLAAGASFVFGILGAVLGMSQSYFVGPIAKALPQNCDLGMWLAFGFTAVVYPAFRCVELHVVGR</sequence>
<evidence type="ECO:0000256" key="9">
    <source>
        <dbReference type="SAM" id="Phobius"/>
    </source>
</evidence>
<dbReference type="InterPro" id="IPR026030">
    <property type="entry name" value="Pur-cyt_permease_Fcy2/21/22"/>
</dbReference>
<dbReference type="Pfam" id="PF02133">
    <property type="entry name" value="Transp_cyt_pur"/>
    <property type="match status" value="1"/>
</dbReference>
<feature type="transmembrane region" description="Helical" evidence="9">
    <location>
        <begin position="79"/>
        <end position="101"/>
    </location>
</feature>
<evidence type="ECO:0000313" key="11">
    <source>
        <dbReference type="Proteomes" id="UP000190312"/>
    </source>
</evidence>
<feature type="transmembrane region" description="Helical" evidence="9">
    <location>
        <begin position="453"/>
        <end position="477"/>
    </location>
</feature>
<keyword evidence="6 9" id="KW-1133">Transmembrane helix</keyword>
<name>A0A1S9DTA9_ASPOZ</name>
<dbReference type="InterPro" id="IPR001248">
    <property type="entry name" value="Pur-cyt_permease"/>
</dbReference>
<dbReference type="GO" id="GO:0005886">
    <property type="term" value="C:plasma membrane"/>
    <property type="evidence" value="ECO:0007669"/>
    <property type="project" value="TreeGrafter"/>
</dbReference>
<evidence type="ECO:0000256" key="5">
    <source>
        <dbReference type="ARBA" id="ARBA00022692"/>
    </source>
</evidence>
<keyword evidence="7 8" id="KW-0472">Membrane</keyword>
<dbReference type="Proteomes" id="UP000190312">
    <property type="component" value="Unassembled WGS sequence"/>
</dbReference>
<keyword evidence="5 9" id="KW-0812">Transmembrane</keyword>
<dbReference type="FunFam" id="1.10.4160.10:FF:000002">
    <property type="entry name" value="Purine-cytosine permease fcyB"/>
    <property type="match status" value="1"/>
</dbReference>
<evidence type="ECO:0000256" key="2">
    <source>
        <dbReference type="ARBA" id="ARBA00008974"/>
    </source>
</evidence>
<dbReference type="PANTHER" id="PTHR31806:SF16">
    <property type="entry name" value="PURINE-CYTOSINE TRANSPORTER (EUROFUNG)"/>
    <property type="match status" value="1"/>
</dbReference>
<feature type="transmembrane region" description="Helical" evidence="9">
    <location>
        <begin position="149"/>
        <end position="169"/>
    </location>
</feature>
<evidence type="ECO:0000256" key="3">
    <source>
        <dbReference type="ARBA" id="ARBA00022448"/>
    </source>
</evidence>
<feature type="transmembrane region" description="Helical" evidence="9">
    <location>
        <begin position="257"/>
        <end position="277"/>
    </location>
</feature>
<gene>
    <name evidence="10" type="ORF">OAory_01000640</name>
</gene>
<evidence type="ECO:0000256" key="7">
    <source>
        <dbReference type="ARBA" id="ARBA00023136"/>
    </source>
</evidence>
<feature type="transmembrane region" description="Helical" evidence="9">
    <location>
        <begin position="217"/>
        <end position="237"/>
    </location>
</feature>
<organism evidence="10 11">
    <name type="scientific">Aspergillus oryzae</name>
    <name type="common">Yellow koji mold</name>
    <dbReference type="NCBI Taxonomy" id="5062"/>
    <lineage>
        <taxon>Eukaryota</taxon>
        <taxon>Fungi</taxon>
        <taxon>Dikarya</taxon>
        <taxon>Ascomycota</taxon>
        <taxon>Pezizomycotina</taxon>
        <taxon>Eurotiomycetes</taxon>
        <taxon>Eurotiomycetidae</taxon>
        <taxon>Eurotiales</taxon>
        <taxon>Aspergillaceae</taxon>
        <taxon>Aspergillus</taxon>
        <taxon>Aspergillus subgen. Circumdati</taxon>
    </lineage>
</organism>
<dbReference type="PANTHER" id="PTHR31806">
    <property type="entry name" value="PURINE-CYTOSINE PERMEASE FCY2-RELATED"/>
    <property type="match status" value="1"/>
</dbReference>
<evidence type="ECO:0000256" key="6">
    <source>
        <dbReference type="ARBA" id="ARBA00022989"/>
    </source>
</evidence>
<accession>A0A1S9DTA9</accession>
<dbReference type="Gene3D" id="1.10.4160.10">
    <property type="entry name" value="Hydantoin permease"/>
    <property type="match status" value="1"/>
</dbReference>
<proteinExistence type="inferred from homology"/>
<evidence type="ECO:0000256" key="8">
    <source>
        <dbReference type="PIRNR" id="PIRNR002744"/>
    </source>
</evidence>
<comment type="subcellular location">
    <subcellularLocation>
        <location evidence="1">Membrane</location>
        <topology evidence="1">Multi-pass membrane protein</topology>
    </subcellularLocation>
</comment>
<evidence type="ECO:0000256" key="1">
    <source>
        <dbReference type="ARBA" id="ARBA00004141"/>
    </source>
</evidence>
<feature type="transmembrane region" description="Helical" evidence="9">
    <location>
        <begin position="289"/>
        <end position="311"/>
    </location>
</feature>
<keyword evidence="3 8" id="KW-0813">Transport</keyword>
<feature type="transmembrane region" description="Helical" evidence="9">
    <location>
        <begin position="414"/>
        <end position="432"/>
    </location>
</feature>
<feature type="transmembrane region" description="Helical" evidence="9">
    <location>
        <begin position="189"/>
        <end position="210"/>
    </location>
</feature>
<protein>
    <submittedName>
        <fullName evidence="10">Permease for cytosine/purines uracil thiamine allantoin</fullName>
    </submittedName>
</protein>
<comment type="caution">
    <text evidence="10">The sequence shown here is derived from an EMBL/GenBank/DDBJ whole genome shotgun (WGS) entry which is preliminary data.</text>
</comment>
<dbReference type="PIRSF" id="PIRSF002744">
    <property type="entry name" value="Pur-cyt_permease"/>
    <property type="match status" value="1"/>
</dbReference>
<feature type="transmembrane region" description="Helical" evidence="9">
    <location>
        <begin position="107"/>
        <end position="128"/>
    </location>
</feature>